<dbReference type="Gene3D" id="3.90.25.10">
    <property type="entry name" value="UDP-galactose 4-epimerase, domain 1"/>
    <property type="match status" value="1"/>
</dbReference>
<dbReference type="OrthoDB" id="339107at2"/>
<evidence type="ECO:0000259" key="1">
    <source>
        <dbReference type="Pfam" id="PF05368"/>
    </source>
</evidence>
<comment type="caution">
    <text evidence="2">The sequence shown here is derived from an EMBL/GenBank/DDBJ whole genome shotgun (WGS) entry which is preliminary data.</text>
</comment>
<accession>A0A081NYJ7</accession>
<gene>
    <name evidence="2" type="ORF">ET33_15415</name>
</gene>
<keyword evidence="3" id="KW-1185">Reference proteome</keyword>
<dbReference type="InterPro" id="IPR036291">
    <property type="entry name" value="NAD(P)-bd_dom_sf"/>
</dbReference>
<dbReference type="CDD" id="cd05269">
    <property type="entry name" value="TMR_SDR_a"/>
    <property type="match status" value="1"/>
</dbReference>
<dbReference type="EMBL" id="JNVM01000021">
    <property type="protein sequence ID" value="KEQ23520.1"/>
    <property type="molecule type" value="Genomic_DNA"/>
</dbReference>
<dbReference type="AlphaFoldDB" id="A0A081NYJ7"/>
<protein>
    <submittedName>
        <fullName evidence="2">Nucleoside-diphosphate sugar epimerase</fullName>
    </submittedName>
</protein>
<sequence length="288" mass="31511">MIVILGATGTIGSALVKRLVDLGVPARALSREPEKLRHQLGEWGGSMIEVAAADATDPESMRRAFAGASQLFLAMSNSPRQVEMETSIIRMAAEAGIGHIVKISSPAYDPSAPVAVAGWHQKIEKFLSESGLTHTVLRPYAFMQNLQRLAPTVVHQGAFYGCMGEAACNFIDCRDIADVAAEALTNREAAGHVYTLTGSEVFSYPQIADKLAALLGKPVRYINMDPEALRRDLMEFGHMPLWLANHVTEIQSMSVALPEKPTDTVKRLLGREPRTLDAFLREHVDMFK</sequence>
<dbReference type="InterPro" id="IPR008030">
    <property type="entry name" value="NmrA-like"/>
</dbReference>
<dbReference type="SUPFAM" id="SSF51735">
    <property type="entry name" value="NAD(P)-binding Rossmann-fold domains"/>
    <property type="match status" value="1"/>
</dbReference>
<organism evidence="2 3">
    <name type="scientific">Paenibacillus tyrfis</name>
    <dbReference type="NCBI Taxonomy" id="1501230"/>
    <lineage>
        <taxon>Bacteria</taxon>
        <taxon>Bacillati</taxon>
        <taxon>Bacillota</taxon>
        <taxon>Bacilli</taxon>
        <taxon>Bacillales</taxon>
        <taxon>Paenibacillaceae</taxon>
        <taxon>Paenibacillus</taxon>
    </lineage>
</organism>
<dbReference type="eggNOG" id="COG0702">
    <property type="taxonomic scope" value="Bacteria"/>
</dbReference>
<evidence type="ECO:0000313" key="3">
    <source>
        <dbReference type="Proteomes" id="UP000028123"/>
    </source>
</evidence>
<evidence type="ECO:0000313" key="2">
    <source>
        <dbReference type="EMBL" id="KEQ23520.1"/>
    </source>
</evidence>
<dbReference type="InterPro" id="IPR051604">
    <property type="entry name" value="Ergot_Alk_Oxidoreductase"/>
</dbReference>
<dbReference type="PANTHER" id="PTHR43162">
    <property type="match status" value="1"/>
</dbReference>
<dbReference type="RefSeq" id="WP_036688005.1">
    <property type="nucleotide sequence ID" value="NZ_JNVM01000021.1"/>
</dbReference>
<dbReference type="Pfam" id="PF05368">
    <property type="entry name" value="NmrA"/>
    <property type="match status" value="1"/>
</dbReference>
<dbReference type="Proteomes" id="UP000028123">
    <property type="component" value="Unassembled WGS sequence"/>
</dbReference>
<dbReference type="Gene3D" id="3.40.50.720">
    <property type="entry name" value="NAD(P)-binding Rossmann-like Domain"/>
    <property type="match status" value="1"/>
</dbReference>
<dbReference type="PANTHER" id="PTHR43162:SF1">
    <property type="entry name" value="PRESTALK A DIFFERENTIATION PROTEIN A"/>
    <property type="match status" value="1"/>
</dbReference>
<reference evidence="2 3" key="1">
    <citation type="submission" date="2014-06" db="EMBL/GenBank/DDBJ databases">
        <title>Draft genome sequence of Paenibacillus sp. MSt1.</title>
        <authorList>
            <person name="Aw Y.K."/>
            <person name="Ong K.S."/>
            <person name="Gan H.M."/>
            <person name="Lee S.M."/>
        </authorList>
    </citation>
    <scope>NUCLEOTIDE SEQUENCE [LARGE SCALE GENOMIC DNA]</scope>
    <source>
        <strain evidence="2 3">MSt1</strain>
    </source>
</reference>
<proteinExistence type="predicted"/>
<feature type="domain" description="NmrA-like" evidence="1">
    <location>
        <begin position="2"/>
        <end position="249"/>
    </location>
</feature>
<name>A0A081NYJ7_9BACL</name>